<dbReference type="Pfam" id="PF00535">
    <property type="entry name" value="Glycos_transf_2"/>
    <property type="match status" value="1"/>
</dbReference>
<evidence type="ECO:0000313" key="3">
    <source>
        <dbReference type="Proteomes" id="UP000298284"/>
    </source>
</evidence>
<dbReference type="InterPro" id="IPR029044">
    <property type="entry name" value="Nucleotide-diphossugar_trans"/>
</dbReference>
<dbReference type="GO" id="GO:0016740">
    <property type="term" value="F:transferase activity"/>
    <property type="evidence" value="ECO:0007669"/>
    <property type="project" value="UniProtKB-KW"/>
</dbReference>
<dbReference type="RefSeq" id="WP_135529148.1">
    <property type="nucleotide sequence ID" value="NZ_SRKZ01000001.1"/>
</dbReference>
<keyword evidence="3" id="KW-1185">Reference proteome</keyword>
<dbReference type="Gene3D" id="3.90.550.10">
    <property type="entry name" value="Spore Coat Polysaccharide Biosynthesis Protein SpsA, Chain A"/>
    <property type="match status" value="1"/>
</dbReference>
<protein>
    <submittedName>
        <fullName evidence="2">Glycosyltransferase</fullName>
    </submittedName>
</protein>
<dbReference type="InterPro" id="IPR050834">
    <property type="entry name" value="Glycosyltransf_2"/>
</dbReference>
<keyword evidence="2" id="KW-0808">Transferase</keyword>
<accession>A0A4Z0MT47</accession>
<dbReference type="InterPro" id="IPR001173">
    <property type="entry name" value="Glyco_trans_2-like"/>
</dbReference>
<evidence type="ECO:0000259" key="1">
    <source>
        <dbReference type="Pfam" id="PF00535"/>
    </source>
</evidence>
<reference evidence="2 3" key="1">
    <citation type="submission" date="2019-04" db="EMBL/GenBank/DDBJ databases">
        <authorList>
            <person name="Feng G."/>
            <person name="Zhang J."/>
            <person name="Zhu H."/>
        </authorList>
    </citation>
    <scope>NUCLEOTIDE SEQUENCE [LARGE SCALE GENOMIC DNA]</scope>
    <source>
        <strain evidence="2 3">JCM 19491</strain>
    </source>
</reference>
<dbReference type="OrthoDB" id="6307329at2"/>
<dbReference type="PANTHER" id="PTHR43685">
    <property type="entry name" value="GLYCOSYLTRANSFERASE"/>
    <property type="match status" value="1"/>
</dbReference>
<dbReference type="Proteomes" id="UP000298284">
    <property type="component" value="Unassembled WGS sequence"/>
</dbReference>
<name>A0A4Z0MT47_9BACT</name>
<comment type="caution">
    <text evidence="2">The sequence shown here is derived from an EMBL/GenBank/DDBJ whole genome shotgun (WGS) entry which is preliminary data.</text>
</comment>
<dbReference type="EMBL" id="SRKZ01000001">
    <property type="protein sequence ID" value="TGD82993.1"/>
    <property type="molecule type" value="Genomic_DNA"/>
</dbReference>
<sequence>MSFNRVVVSIIIPCYNHGAYIQEAISSIEQNAGDLAYEIIIVDDGSTDELTKTKIKELATQKYKVIQQPNAGLAAARNNGIALAKGKYILPLDSDNRLHANYLTKAVAILDDDSSIDVVYGNSVFFGENDGVRNVGNNYVGEFDFNRMVDCNYIDACAIYKKSMWEKAGGYDGNMPAMGHEDWELWVNMFLLGGRFYFLDELCFYYRVTIGSMLVTNVDNKHELNKEYIYKKHSYKIVSHLLHDSNKFNYINKHKAKAIVKLLLGRGL</sequence>
<gene>
    <name evidence="2" type="ORF">EU557_04230</name>
</gene>
<dbReference type="SUPFAM" id="SSF53448">
    <property type="entry name" value="Nucleotide-diphospho-sugar transferases"/>
    <property type="match status" value="1"/>
</dbReference>
<organism evidence="2 3">
    <name type="scientific">Hymenobacter wooponensis</name>
    <dbReference type="NCBI Taxonomy" id="1525360"/>
    <lineage>
        <taxon>Bacteria</taxon>
        <taxon>Pseudomonadati</taxon>
        <taxon>Bacteroidota</taxon>
        <taxon>Cytophagia</taxon>
        <taxon>Cytophagales</taxon>
        <taxon>Hymenobacteraceae</taxon>
        <taxon>Hymenobacter</taxon>
    </lineage>
</organism>
<dbReference type="AlphaFoldDB" id="A0A4Z0MT47"/>
<feature type="domain" description="Glycosyltransferase 2-like" evidence="1">
    <location>
        <begin position="9"/>
        <end position="160"/>
    </location>
</feature>
<dbReference type="PANTHER" id="PTHR43685:SF2">
    <property type="entry name" value="GLYCOSYLTRANSFERASE 2-LIKE DOMAIN-CONTAINING PROTEIN"/>
    <property type="match status" value="1"/>
</dbReference>
<evidence type="ECO:0000313" key="2">
    <source>
        <dbReference type="EMBL" id="TGD82993.1"/>
    </source>
</evidence>
<proteinExistence type="predicted"/>